<dbReference type="GeneTree" id="ENSGT01030000234959"/>
<dbReference type="Pfam" id="PF09588">
    <property type="entry name" value="YqaJ"/>
    <property type="match status" value="1"/>
</dbReference>
<name>A0AAZ3NQ29_ONCTS</name>
<dbReference type="CDD" id="cd22343">
    <property type="entry name" value="PDDEXK_lambda_exonuclease-like"/>
    <property type="match status" value="1"/>
</dbReference>
<proteinExistence type="predicted"/>
<sequence>MFCRSSLLKALNGYMPDMDLLHVSETYDNFSPLTATLVTTMEMSADVPLVESAFGPVQAGSVLSYQLPQPKTCEIVMIADAPSPPKLPLDGYRLLSSQCAYVLSHQEQFHLKALETTYEMSHKVEVATREQSSSPEWHQLRKMRITSSRFRKVCHVRGETSADHLAERMFKGSGMQTMEMKRGLAMEPTLKNVNFFPCGFVVHPDALWLGSSPDGIIFDPSVRPHFGLLEVKCPNVPSYVDCPYLKIQNGELKLKRSHAYYWQVQGQFLLTGCSWCDFVICAQEDVLVERISKDLQVSKTIREKVDHFYFYHYMQKYLSRT</sequence>
<dbReference type="InterPro" id="IPR051703">
    <property type="entry name" value="NF-kappa-B_Signaling_Reg"/>
</dbReference>
<dbReference type="Ensembl" id="ENSOTST00005172542.1">
    <property type="protein sequence ID" value="ENSOTSP00005128792.1"/>
    <property type="gene ID" value="ENSOTSG00005063882.1"/>
</dbReference>
<dbReference type="GO" id="GO:0006281">
    <property type="term" value="P:DNA repair"/>
    <property type="evidence" value="ECO:0007669"/>
    <property type="project" value="UniProtKB-ARBA"/>
</dbReference>
<reference evidence="3" key="1">
    <citation type="journal article" date="2018" name="PLoS ONE">
        <title>Chinook salmon (Oncorhynchus tshawytscha) genome and transcriptome.</title>
        <authorList>
            <person name="Christensen K.A."/>
            <person name="Leong J.S."/>
            <person name="Sakhrani D."/>
            <person name="Biagi C.A."/>
            <person name="Minkley D.R."/>
            <person name="Withler R.E."/>
            <person name="Rondeau E.B."/>
            <person name="Koop B.F."/>
            <person name="Devlin R.H."/>
        </authorList>
    </citation>
    <scope>NUCLEOTIDE SEQUENCE [LARGE SCALE GENOMIC DNA]</scope>
</reference>
<dbReference type="InterPro" id="IPR011335">
    <property type="entry name" value="Restrct_endonuc-II-like"/>
</dbReference>
<dbReference type="PANTHER" id="PTHR46609">
    <property type="entry name" value="EXONUCLEASE, PHAGE-TYPE/RECB, C-TERMINAL DOMAIN-CONTAINING PROTEIN"/>
    <property type="match status" value="1"/>
</dbReference>
<dbReference type="InterPro" id="IPR019080">
    <property type="entry name" value="YqaJ_viral_recombinase"/>
</dbReference>
<dbReference type="Ensembl" id="ENSOTST00005138491.1">
    <property type="protein sequence ID" value="ENSOTSP00005143442.1"/>
    <property type="gene ID" value="ENSOTSG00005063882.1"/>
</dbReference>
<protein>
    <recommendedName>
        <fullName evidence="1">YqaJ viral recombinase domain-containing protein</fullName>
    </recommendedName>
</protein>
<dbReference type="SUPFAM" id="SSF52980">
    <property type="entry name" value="Restriction endonuclease-like"/>
    <property type="match status" value="1"/>
</dbReference>
<accession>A0AAZ3NQ29</accession>
<dbReference type="Ensembl" id="ENSOTST00005159723.1">
    <property type="protein sequence ID" value="ENSOTSP00005106336.1"/>
    <property type="gene ID" value="ENSOTSG00005063882.1"/>
</dbReference>
<evidence type="ECO:0000259" key="1">
    <source>
        <dbReference type="Pfam" id="PF09588"/>
    </source>
</evidence>
<organism evidence="2 3">
    <name type="scientific">Oncorhynchus tshawytscha</name>
    <name type="common">Chinook salmon</name>
    <name type="synonym">Salmo tshawytscha</name>
    <dbReference type="NCBI Taxonomy" id="74940"/>
    <lineage>
        <taxon>Eukaryota</taxon>
        <taxon>Metazoa</taxon>
        <taxon>Chordata</taxon>
        <taxon>Craniata</taxon>
        <taxon>Vertebrata</taxon>
        <taxon>Euteleostomi</taxon>
        <taxon>Actinopterygii</taxon>
        <taxon>Neopterygii</taxon>
        <taxon>Teleostei</taxon>
        <taxon>Protacanthopterygii</taxon>
        <taxon>Salmoniformes</taxon>
        <taxon>Salmonidae</taxon>
        <taxon>Salmoninae</taxon>
        <taxon>Oncorhynchus</taxon>
    </lineage>
</organism>
<dbReference type="Proteomes" id="UP000694402">
    <property type="component" value="Unassembled WGS sequence"/>
</dbReference>
<feature type="domain" description="YqaJ viral recombinase" evidence="1">
    <location>
        <begin position="136"/>
        <end position="273"/>
    </location>
</feature>
<dbReference type="PANTHER" id="PTHR46609:SF7">
    <property type="match status" value="1"/>
</dbReference>
<evidence type="ECO:0000313" key="3">
    <source>
        <dbReference type="Proteomes" id="UP000694402"/>
    </source>
</evidence>
<dbReference type="InterPro" id="IPR011604">
    <property type="entry name" value="PDDEXK-like_dom_sf"/>
</dbReference>
<evidence type="ECO:0000313" key="2">
    <source>
        <dbReference type="Ensembl" id="ENSOTSP00005106336.1"/>
    </source>
</evidence>
<dbReference type="AlphaFoldDB" id="A0AAZ3NQ29"/>
<keyword evidence="3" id="KW-1185">Reference proteome</keyword>
<dbReference type="Gene3D" id="3.90.320.10">
    <property type="match status" value="1"/>
</dbReference>
<reference evidence="2" key="2">
    <citation type="submission" date="2025-05" db="UniProtKB">
        <authorList>
            <consortium name="Ensembl"/>
        </authorList>
    </citation>
    <scope>IDENTIFICATION</scope>
</reference>